<dbReference type="EMBL" id="CH474067">
    <property type="protein sequence ID" value="EDL75106.1"/>
    <property type="molecule type" value="Genomic_DNA"/>
</dbReference>
<evidence type="ECO:0000313" key="2">
    <source>
        <dbReference type="Proteomes" id="UP000234681"/>
    </source>
</evidence>
<accession>A6KMG2</accession>
<name>A6KMG2_RAT</name>
<dbReference type="Proteomes" id="UP000234681">
    <property type="component" value="Chromosome 16"/>
</dbReference>
<sequence length="48" mass="5312">MENPGLPSYQEQDKRAAPVLCGEGELPTADHIQQAAFFLIALVLRFLI</sequence>
<evidence type="ECO:0000313" key="1">
    <source>
        <dbReference type="EMBL" id="EDL75106.1"/>
    </source>
</evidence>
<protein>
    <submittedName>
        <fullName evidence="1">RCG39185, isoform CRA_b</fullName>
    </submittedName>
</protein>
<reference evidence="1 2" key="1">
    <citation type="submission" date="2005-09" db="EMBL/GenBank/DDBJ databases">
        <authorList>
            <person name="Mural R.J."/>
            <person name="Li P.W."/>
            <person name="Adams M.D."/>
            <person name="Amanatides P.G."/>
            <person name="Baden-Tillson H."/>
            <person name="Barnstead M."/>
            <person name="Chin S.H."/>
            <person name="Dew I."/>
            <person name="Evans C.A."/>
            <person name="Ferriera S."/>
            <person name="Flanigan M."/>
            <person name="Fosler C."/>
            <person name="Glodek A."/>
            <person name="Gu Z."/>
            <person name="Holt R.A."/>
            <person name="Jennings D."/>
            <person name="Kraft C.L."/>
            <person name="Lu F."/>
            <person name="Nguyen T."/>
            <person name="Nusskern D.R."/>
            <person name="Pfannkoch C.M."/>
            <person name="Sitter C."/>
            <person name="Sutton G.G."/>
            <person name="Venter J.C."/>
            <person name="Wang Z."/>
            <person name="Woodage T."/>
            <person name="Zheng X.H."/>
            <person name="Zhong F."/>
        </authorList>
    </citation>
    <scope>NUCLEOTIDE SEQUENCE [LARGE SCALE GENOMIC DNA]</scope>
    <source>
        <strain>BN</strain>
        <strain evidence="2">Sprague-Dawley</strain>
    </source>
</reference>
<gene>
    <name evidence="1" type="ORF">rCG_39185</name>
</gene>
<proteinExistence type="predicted"/>
<dbReference type="AlphaFoldDB" id="A6KMG2"/>
<organism evidence="1 2">
    <name type="scientific">Rattus norvegicus</name>
    <name type="common">Rat</name>
    <dbReference type="NCBI Taxonomy" id="10116"/>
    <lineage>
        <taxon>Eukaryota</taxon>
        <taxon>Metazoa</taxon>
        <taxon>Chordata</taxon>
        <taxon>Craniata</taxon>
        <taxon>Vertebrata</taxon>
        <taxon>Euteleostomi</taxon>
        <taxon>Mammalia</taxon>
        <taxon>Eutheria</taxon>
        <taxon>Euarchontoglires</taxon>
        <taxon>Glires</taxon>
        <taxon>Rodentia</taxon>
        <taxon>Myomorpha</taxon>
        <taxon>Muroidea</taxon>
        <taxon>Muridae</taxon>
        <taxon>Murinae</taxon>
        <taxon>Rattus</taxon>
    </lineage>
</organism>